<keyword evidence="7" id="KW-1185">Reference proteome</keyword>
<dbReference type="InterPro" id="IPR037682">
    <property type="entry name" value="TonB_C"/>
</dbReference>
<evidence type="ECO:0000256" key="2">
    <source>
        <dbReference type="ARBA" id="ARBA00022692"/>
    </source>
</evidence>
<dbReference type="InterPro" id="IPR006260">
    <property type="entry name" value="TonB/TolA_C"/>
</dbReference>
<sequence length="145" mass="15899">MVRIRVDADGSVSGCEVVGPSGSDALDEHTCFLMKQRMRYEPAKSAAGQPVTSTITHRVIWKGTGRPDGLALLKPVWVELELIVAPDGSTRSCNVLRFETLTGEAPDVACPWAVQDMKFPAIEGKNDRKVRYRNSVEISEMPAAR</sequence>
<comment type="caution">
    <text evidence="6">The sequence shown here is derived from an EMBL/GenBank/DDBJ whole genome shotgun (WGS) entry which is preliminary data.</text>
</comment>
<reference evidence="6 7" key="1">
    <citation type="submission" date="2017-03" db="EMBL/GenBank/DDBJ databases">
        <title>Genome sequence of Sphingomonas dokdonensis DSM 21029.</title>
        <authorList>
            <person name="Poehlein A."/>
            <person name="Wuebbeler J.H."/>
            <person name="Steinbuechel A."/>
            <person name="Daniel R."/>
        </authorList>
    </citation>
    <scope>NUCLEOTIDE SEQUENCE [LARGE SCALE GENOMIC DNA]</scope>
    <source>
        <strain evidence="6 7">DSM 21029</strain>
    </source>
</reference>
<feature type="domain" description="TonB C-terminal" evidence="5">
    <location>
        <begin position="1"/>
        <end position="62"/>
    </location>
</feature>
<dbReference type="EMBL" id="NBBI01000001">
    <property type="protein sequence ID" value="OWK34051.1"/>
    <property type="molecule type" value="Genomic_DNA"/>
</dbReference>
<evidence type="ECO:0000313" key="6">
    <source>
        <dbReference type="EMBL" id="OWK34051.1"/>
    </source>
</evidence>
<keyword evidence="2" id="KW-0812">Transmembrane</keyword>
<protein>
    <submittedName>
        <fullName evidence="6">Gram-negative bacterial tonB protein</fullName>
    </submittedName>
</protein>
<gene>
    <name evidence="6" type="ORF">SPDO_09410</name>
</gene>
<dbReference type="Pfam" id="PF03544">
    <property type="entry name" value="TonB_C"/>
    <property type="match status" value="1"/>
</dbReference>
<keyword evidence="4" id="KW-0472">Membrane</keyword>
<evidence type="ECO:0000256" key="3">
    <source>
        <dbReference type="ARBA" id="ARBA00022989"/>
    </source>
</evidence>
<keyword evidence="3" id="KW-1133">Transmembrane helix</keyword>
<dbReference type="GO" id="GO:0055085">
    <property type="term" value="P:transmembrane transport"/>
    <property type="evidence" value="ECO:0007669"/>
    <property type="project" value="InterPro"/>
</dbReference>
<accession>A0A245ZWD6</accession>
<dbReference type="Proteomes" id="UP000197290">
    <property type="component" value="Unassembled WGS sequence"/>
</dbReference>
<name>A0A245ZWD6_9SPHN</name>
<dbReference type="NCBIfam" id="TIGR01352">
    <property type="entry name" value="tonB_Cterm"/>
    <property type="match status" value="1"/>
</dbReference>
<evidence type="ECO:0000259" key="5">
    <source>
        <dbReference type="Pfam" id="PF03544"/>
    </source>
</evidence>
<evidence type="ECO:0000256" key="1">
    <source>
        <dbReference type="ARBA" id="ARBA00004167"/>
    </source>
</evidence>
<evidence type="ECO:0000313" key="7">
    <source>
        <dbReference type="Proteomes" id="UP000197290"/>
    </source>
</evidence>
<dbReference type="AlphaFoldDB" id="A0A245ZWD6"/>
<dbReference type="SUPFAM" id="SSF74653">
    <property type="entry name" value="TolA/TonB C-terminal domain"/>
    <property type="match status" value="1"/>
</dbReference>
<comment type="subcellular location">
    <subcellularLocation>
        <location evidence="1">Membrane</location>
        <topology evidence="1">Single-pass membrane protein</topology>
    </subcellularLocation>
</comment>
<organism evidence="6 7">
    <name type="scientific">Sphingomonas dokdonensis</name>
    <dbReference type="NCBI Taxonomy" id="344880"/>
    <lineage>
        <taxon>Bacteria</taxon>
        <taxon>Pseudomonadati</taxon>
        <taxon>Pseudomonadota</taxon>
        <taxon>Alphaproteobacteria</taxon>
        <taxon>Sphingomonadales</taxon>
        <taxon>Sphingomonadaceae</taxon>
        <taxon>Sphingomonas</taxon>
    </lineage>
</organism>
<dbReference type="GO" id="GO:0016020">
    <property type="term" value="C:membrane"/>
    <property type="evidence" value="ECO:0007669"/>
    <property type="project" value="UniProtKB-SubCell"/>
</dbReference>
<proteinExistence type="predicted"/>
<evidence type="ECO:0000256" key="4">
    <source>
        <dbReference type="ARBA" id="ARBA00023136"/>
    </source>
</evidence>
<dbReference type="Gene3D" id="3.30.1150.10">
    <property type="match status" value="1"/>
</dbReference>